<dbReference type="Gene3D" id="1.10.287.130">
    <property type="match status" value="1"/>
</dbReference>
<dbReference type="PROSITE" id="PS50109">
    <property type="entry name" value="HIS_KIN"/>
    <property type="match status" value="1"/>
</dbReference>
<dbReference type="InterPro" id="IPR005467">
    <property type="entry name" value="His_kinase_dom"/>
</dbReference>
<dbReference type="Pfam" id="PF02518">
    <property type="entry name" value="HATPase_c"/>
    <property type="match status" value="1"/>
</dbReference>
<dbReference type="PRINTS" id="PR00344">
    <property type="entry name" value="BCTRLSENSOR"/>
</dbReference>
<comment type="catalytic activity">
    <reaction evidence="1">
        <text>ATP + protein L-histidine = ADP + protein N-phospho-L-histidine.</text>
        <dbReference type="EC" id="2.7.13.3"/>
    </reaction>
</comment>
<evidence type="ECO:0000256" key="3">
    <source>
        <dbReference type="ARBA" id="ARBA00022553"/>
    </source>
</evidence>
<dbReference type="PROSITE" id="PS50112">
    <property type="entry name" value="PAS"/>
    <property type="match status" value="2"/>
</dbReference>
<dbReference type="InterPro" id="IPR036890">
    <property type="entry name" value="HATPase_C_sf"/>
</dbReference>
<feature type="domain" description="PAC" evidence="9">
    <location>
        <begin position="658"/>
        <end position="710"/>
    </location>
</feature>
<dbReference type="PANTHER" id="PTHR43304:SF1">
    <property type="entry name" value="PAC DOMAIN-CONTAINING PROTEIN"/>
    <property type="match status" value="1"/>
</dbReference>
<dbReference type="CDD" id="cd12914">
    <property type="entry name" value="PDC1_DGC_like"/>
    <property type="match status" value="1"/>
</dbReference>
<dbReference type="RefSeq" id="WP_193677200.1">
    <property type="nucleotide sequence ID" value="NZ_JADDIV010000004.1"/>
</dbReference>
<dbReference type="InterPro" id="IPR000700">
    <property type="entry name" value="PAS-assoc_C"/>
</dbReference>
<keyword evidence="3" id="KW-0597">Phosphoprotein</keyword>
<dbReference type="Proteomes" id="UP000806285">
    <property type="component" value="Unassembled WGS sequence"/>
</dbReference>
<dbReference type="InterPro" id="IPR035965">
    <property type="entry name" value="PAS-like_dom_sf"/>
</dbReference>
<evidence type="ECO:0000256" key="1">
    <source>
        <dbReference type="ARBA" id="ARBA00000085"/>
    </source>
</evidence>
<sequence>MRRPLRDAGAVLAIVLLTGALLVSALLYQREMALRNGMQQANSLSRVIAEQTARTFQSADQRLQLAALRLRALEDSGGAHPDAVRALLAAEQKALPLLTALWLTDGEGRVVEDSRGAGSRGGMRADRSYFHVHRERPETDFHIGPAILSRITNRWMVTVSRAIRGPDGSLRGVVVGAVEPPYFEQQWQGVDMGRSGVIALHHRNGQVVARSPSEPRMVGADMSGTRLFRDELPRAGEGVFVRPSVIDGVLRVTAYRELPAYPELVVVVGSGYDELLAPWRRFATLTGAVWAAAVLVAIALAWQLRRHSRIREQSEQRFRQLAQAVPQIVFIADDRGAVRFVSQRWTEVTGRTQEEAMGTRWQQAVHPRDRERMVEQLADGMARGGDLQVEHRLRYRDGSYRWQLLRAVPVREGDPAAVAWFGTATDIDALKKAQERLHAQAEQLRMAGRLTRMGSWRVDMSTQRVMLSEEVAAVLDLPPDAQPALEELVAMLTPEGVGVSLPAIRRCMEDGESFDLEVEMVTPARRHVWIRTVGEAIRDENGTITGIQGAQQDITLRVLMMEEIRRLNASLEERIAQRTGELTRQEALFRTLAEQAPLPFWTVDPRGNVTFLSRAWYELAGGAPPDWLGEEWMRLIHPDDVTAVQHNWLRSVVSGDPYTGTRRIRARDGRYHTMTYRAVPVRDDEGKVLFWVGVDTDITDLMANEAALRLANKQLESFSYSVSHDLQSPLQRVGSFARLLRQELGDAPQERALHYLARIQANAETMTQLIEGLLALAHVSEVDVISAVVNLSDMATEILQRLQSEQPQRRVQWRVEPGLAVMGDVRLMRSVLENLLGNAWKFTSGRDDAEIVVGGSHARGEYWVLDNGVGFDMAYADRLFGTFQRLHGADEFPGTGIGLATVARAITRQGGRVWARSGPGQGATFSFTLPPAAAPRSE</sequence>
<evidence type="ECO:0000313" key="10">
    <source>
        <dbReference type="EMBL" id="MBE7368559.1"/>
    </source>
</evidence>
<dbReference type="SUPFAM" id="SSF55874">
    <property type="entry name" value="ATPase domain of HSP90 chaperone/DNA topoisomerase II/histidine kinase"/>
    <property type="match status" value="1"/>
</dbReference>
<gene>
    <name evidence="10" type="ORF">IM787_13450</name>
</gene>
<feature type="transmembrane region" description="Helical" evidence="6">
    <location>
        <begin position="282"/>
        <end position="302"/>
    </location>
</feature>
<dbReference type="InterPro" id="IPR001610">
    <property type="entry name" value="PAC"/>
</dbReference>
<dbReference type="Pfam" id="PF00512">
    <property type="entry name" value="HisKA"/>
    <property type="match status" value="1"/>
</dbReference>
<dbReference type="InterPro" id="IPR003594">
    <property type="entry name" value="HATPase_dom"/>
</dbReference>
<proteinExistence type="predicted"/>
<accession>A0ABR9S4W6</accession>
<keyword evidence="5" id="KW-0418">Kinase</keyword>
<dbReference type="InterPro" id="IPR003661">
    <property type="entry name" value="HisK_dim/P_dom"/>
</dbReference>
<dbReference type="EMBL" id="JADDIV010000004">
    <property type="protein sequence ID" value="MBE7368559.1"/>
    <property type="molecule type" value="Genomic_DNA"/>
</dbReference>
<dbReference type="Pfam" id="PF22588">
    <property type="entry name" value="dCache_1_like"/>
    <property type="match status" value="1"/>
</dbReference>
<protein>
    <recommendedName>
        <fullName evidence="2">histidine kinase</fullName>
        <ecNumber evidence="2">2.7.13.3</ecNumber>
    </recommendedName>
</protein>
<keyword evidence="6" id="KW-0472">Membrane</keyword>
<dbReference type="SUPFAM" id="SSF47384">
    <property type="entry name" value="Homodimeric domain of signal transducing histidine kinase"/>
    <property type="match status" value="1"/>
</dbReference>
<feature type="domain" description="PAS" evidence="8">
    <location>
        <begin position="585"/>
        <end position="656"/>
    </location>
</feature>
<feature type="domain" description="PAC" evidence="9">
    <location>
        <begin position="514"/>
        <end position="566"/>
    </location>
</feature>
<organism evidence="10 11">
    <name type="scientific">Ramlibacter pallidus</name>
    <dbReference type="NCBI Taxonomy" id="2780087"/>
    <lineage>
        <taxon>Bacteria</taxon>
        <taxon>Pseudomonadati</taxon>
        <taxon>Pseudomonadota</taxon>
        <taxon>Betaproteobacteria</taxon>
        <taxon>Burkholderiales</taxon>
        <taxon>Comamonadaceae</taxon>
        <taxon>Ramlibacter</taxon>
    </lineage>
</organism>
<dbReference type="NCBIfam" id="TIGR00229">
    <property type="entry name" value="sensory_box"/>
    <property type="match status" value="2"/>
</dbReference>
<dbReference type="Pfam" id="PF08447">
    <property type="entry name" value="PAS_3"/>
    <property type="match status" value="3"/>
</dbReference>
<evidence type="ECO:0000259" key="7">
    <source>
        <dbReference type="PROSITE" id="PS50109"/>
    </source>
</evidence>
<keyword evidence="6" id="KW-0812">Transmembrane</keyword>
<dbReference type="SMART" id="SM00387">
    <property type="entry name" value="HATPase_c"/>
    <property type="match status" value="1"/>
</dbReference>
<dbReference type="Gene3D" id="3.30.450.20">
    <property type="entry name" value="PAS domain"/>
    <property type="match status" value="5"/>
</dbReference>
<keyword evidence="6" id="KW-1133">Transmembrane helix</keyword>
<dbReference type="CDD" id="cd00130">
    <property type="entry name" value="PAS"/>
    <property type="match status" value="3"/>
</dbReference>
<dbReference type="SMART" id="SM00086">
    <property type="entry name" value="PAC"/>
    <property type="match status" value="3"/>
</dbReference>
<dbReference type="PROSITE" id="PS50113">
    <property type="entry name" value="PAC"/>
    <property type="match status" value="3"/>
</dbReference>
<evidence type="ECO:0000259" key="9">
    <source>
        <dbReference type="PROSITE" id="PS50113"/>
    </source>
</evidence>
<dbReference type="Gene3D" id="3.30.565.10">
    <property type="entry name" value="Histidine kinase-like ATPase, C-terminal domain"/>
    <property type="match status" value="1"/>
</dbReference>
<dbReference type="InterPro" id="IPR013655">
    <property type="entry name" value="PAS_fold_3"/>
</dbReference>
<dbReference type="SMART" id="SM00388">
    <property type="entry name" value="HisKA"/>
    <property type="match status" value="1"/>
</dbReference>
<feature type="domain" description="PAC" evidence="9">
    <location>
        <begin position="387"/>
        <end position="439"/>
    </location>
</feature>
<evidence type="ECO:0000259" key="8">
    <source>
        <dbReference type="PROSITE" id="PS50112"/>
    </source>
</evidence>
<dbReference type="PANTHER" id="PTHR43304">
    <property type="entry name" value="PHYTOCHROME-LIKE PROTEIN CPH1"/>
    <property type="match status" value="1"/>
</dbReference>
<evidence type="ECO:0000256" key="4">
    <source>
        <dbReference type="ARBA" id="ARBA00022679"/>
    </source>
</evidence>
<dbReference type="CDD" id="cd12915">
    <property type="entry name" value="PDC2_DGC_like"/>
    <property type="match status" value="1"/>
</dbReference>
<evidence type="ECO:0000256" key="6">
    <source>
        <dbReference type="SAM" id="Phobius"/>
    </source>
</evidence>
<feature type="domain" description="Histidine kinase" evidence="7">
    <location>
        <begin position="721"/>
        <end position="933"/>
    </location>
</feature>
<dbReference type="InterPro" id="IPR054327">
    <property type="entry name" value="His-kinase-like_sensor"/>
</dbReference>
<feature type="domain" description="PAS" evidence="8">
    <location>
        <begin position="314"/>
        <end position="384"/>
    </location>
</feature>
<comment type="caution">
    <text evidence="10">The sequence shown here is derived from an EMBL/GenBank/DDBJ whole genome shotgun (WGS) entry which is preliminary data.</text>
</comment>
<reference evidence="10 11" key="1">
    <citation type="submission" date="2020-10" db="EMBL/GenBank/DDBJ databases">
        <title>Ramlibacter sp. HM2 16S ribosomal RNA gene Genome sequencing and assembly.</title>
        <authorList>
            <person name="Kang M."/>
        </authorList>
    </citation>
    <scope>NUCLEOTIDE SEQUENCE [LARGE SCALE GENOMIC DNA]</scope>
    <source>
        <strain evidence="10 11">HM2</strain>
    </source>
</reference>
<dbReference type="SUPFAM" id="SSF55785">
    <property type="entry name" value="PYP-like sensor domain (PAS domain)"/>
    <property type="match status" value="3"/>
</dbReference>
<dbReference type="InterPro" id="IPR000014">
    <property type="entry name" value="PAS"/>
</dbReference>
<dbReference type="EC" id="2.7.13.3" evidence="2"/>
<dbReference type="InterPro" id="IPR004358">
    <property type="entry name" value="Sig_transdc_His_kin-like_C"/>
</dbReference>
<keyword evidence="11" id="KW-1185">Reference proteome</keyword>
<evidence type="ECO:0000256" key="5">
    <source>
        <dbReference type="ARBA" id="ARBA00022777"/>
    </source>
</evidence>
<evidence type="ECO:0000313" key="11">
    <source>
        <dbReference type="Proteomes" id="UP000806285"/>
    </source>
</evidence>
<keyword evidence="4" id="KW-0808">Transferase</keyword>
<dbReference type="CDD" id="cd00082">
    <property type="entry name" value="HisKA"/>
    <property type="match status" value="1"/>
</dbReference>
<evidence type="ECO:0000256" key="2">
    <source>
        <dbReference type="ARBA" id="ARBA00012438"/>
    </source>
</evidence>
<dbReference type="InterPro" id="IPR036097">
    <property type="entry name" value="HisK_dim/P_sf"/>
</dbReference>
<dbReference type="SMART" id="SM00091">
    <property type="entry name" value="PAS"/>
    <property type="match status" value="2"/>
</dbReference>
<name>A0ABR9S4W6_9BURK</name>
<dbReference type="InterPro" id="IPR052162">
    <property type="entry name" value="Sensor_kinase/Photoreceptor"/>
</dbReference>